<dbReference type="InterPro" id="IPR035906">
    <property type="entry name" value="MetI-like_sf"/>
</dbReference>
<feature type="transmembrane region" description="Helical" evidence="11">
    <location>
        <begin position="71"/>
        <end position="97"/>
    </location>
</feature>
<dbReference type="InterPro" id="IPR003439">
    <property type="entry name" value="ABC_transporter-like_ATP-bd"/>
</dbReference>
<comment type="similarity">
    <text evidence="11">Belongs to the binding-protein-dependent transport system permease family.</text>
</comment>
<dbReference type="PROSITE" id="PS00211">
    <property type="entry name" value="ABC_TRANSPORTER_1"/>
    <property type="match status" value="1"/>
</dbReference>
<dbReference type="SMART" id="SM00382">
    <property type="entry name" value="AAA"/>
    <property type="match status" value="1"/>
</dbReference>
<evidence type="ECO:0000256" key="5">
    <source>
        <dbReference type="ARBA" id="ARBA00022475"/>
    </source>
</evidence>
<dbReference type="Proteomes" id="UP001602119">
    <property type="component" value="Unassembled WGS sequence"/>
</dbReference>
<dbReference type="PROSITE" id="PS50928">
    <property type="entry name" value="ABC_TM1"/>
    <property type="match status" value="1"/>
</dbReference>
<dbReference type="SUPFAM" id="SSF52540">
    <property type="entry name" value="P-loop containing nucleoside triphosphate hydrolases"/>
    <property type="match status" value="1"/>
</dbReference>
<dbReference type="Gene3D" id="3.40.50.300">
    <property type="entry name" value="P-loop containing nucleotide triphosphate hydrolases"/>
    <property type="match status" value="1"/>
</dbReference>
<keyword evidence="8" id="KW-0067">ATP-binding</keyword>
<dbReference type="Gene3D" id="1.10.3720.10">
    <property type="entry name" value="MetI-like"/>
    <property type="match status" value="1"/>
</dbReference>
<dbReference type="InterPro" id="IPR027417">
    <property type="entry name" value="P-loop_NTPase"/>
</dbReference>
<comment type="subcellular location">
    <subcellularLocation>
        <location evidence="11">Cell membrane</location>
        <topology evidence="11">Multi-pass membrane protein</topology>
    </subcellularLocation>
    <subcellularLocation>
        <location evidence="2">Cell membrane</location>
        <topology evidence="2">Peripheral membrane protein</topology>
    </subcellularLocation>
    <subcellularLocation>
        <location evidence="1">Membrane</location>
        <topology evidence="1">Multi-pass membrane protein</topology>
    </subcellularLocation>
</comment>
<keyword evidence="7" id="KW-0547">Nucleotide-binding</keyword>
<accession>A0ABW6UW99</accession>
<evidence type="ECO:0000256" key="11">
    <source>
        <dbReference type="RuleBase" id="RU363032"/>
    </source>
</evidence>
<dbReference type="Pfam" id="PF00528">
    <property type="entry name" value="BPD_transp_1"/>
    <property type="match status" value="1"/>
</dbReference>
<evidence type="ECO:0000256" key="7">
    <source>
        <dbReference type="ARBA" id="ARBA00022741"/>
    </source>
</evidence>
<evidence type="ECO:0000256" key="2">
    <source>
        <dbReference type="ARBA" id="ARBA00004202"/>
    </source>
</evidence>
<dbReference type="NCBIfam" id="TIGR01727">
    <property type="entry name" value="oligo_HPY"/>
    <property type="match status" value="1"/>
</dbReference>
<evidence type="ECO:0000256" key="4">
    <source>
        <dbReference type="ARBA" id="ARBA00022448"/>
    </source>
</evidence>
<keyword evidence="6 11" id="KW-0812">Transmembrane</keyword>
<keyword evidence="9 11" id="KW-1133">Transmembrane helix</keyword>
<dbReference type="InterPro" id="IPR050388">
    <property type="entry name" value="ABC_Ni/Peptide_Import"/>
</dbReference>
<evidence type="ECO:0000256" key="3">
    <source>
        <dbReference type="ARBA" id="ARBA00005417"/>
    </source>
</evidence>
<keyword evidence="5" id="KW-1003">Cell membrane</keyword>
<gene>
    <name evidence="14" type="ORF">ACFY05_00475</name>
</gene>
<dbReference type="InterPro" id="IPR017871">
    <property type="entry name" value="ABC_transporter-like_CS"/>
</dbReference>
<evidence type="ECO:0000256" key="1">
    <source>
        <dbReference type="ARBA" id="ARBA00004141"/>
    </source>
</evidence>
<evidence type="ECO:0000313" key="15">
    <source>
        <dbReference type="Proteomes" id="UP001602119"/>
    </source>
</evidence>
<dbReference type="CDD" id="cd06261">
    <property type="entry name" value="TM_PBP2"/>
    <property type="match status" value="1"/>
</dbReference>
<sequence length="597" mass="61716">MRALRSPAPLTGLLLVAAVLTLALLGPALWGESAARIDDGAILQGHSPAHPLGTDDLGRDLLARILVATRLSLLLACLATAVGVAIGLPLGVLPAVLPPRGARAAAGTINALVAFPGLLLAMFTAVGSGLGARGAVLGMGIATAPVLARLTQTLAASVANADYVSAARALGVSRLRIAVRHVVPNIAEPLLLNITLLFGGSLLGLAGLSFLGLGVQPPDYDWGRLLFDGLSRVYVDPEAALGPAVAIGLAAVGFNLLGEGLAKAASRRAVVPRGAATGEALREARSEGVLSVRGLSVAFPGGAVPVRDVHLDVAPGEIVGVVGESGSGKSLTALAIGGLVPYPGEVTGGINLCGQDLSALSPGELRRLRGTSLAMVFQDPMTTLNPALRVGGQLAEVSTTHQKMPRKEALARAVDRLRRVRIARPEERARQHPHTFSGGMRQRAIIAMGLMGTPKLIIADEPTTALDVTVQRDILLLLREAAKEAAVILISHDIAVVSQLCDRVVVMYAGRVVEELTVAELRRARHPYTRALIAATPDLTTDRDKPLATIAGQPPSPFDDPDGCAFAPRCAAATSACRTTRPLLEDGIACLHPQSSD</sequence>
<feature type="domain" description="ABC transmembrane type-1" evidence="13">
    <location>
        <begin position="69"/>
        <end position="258"/>
    </location>
</feature>
<proteinExistence type="inferred from homology"/>
<evidence type="ECO:0000259" key="12">
    <source>
        <dbReference type="PROSITE" id="PS50893"/>
    </source>
</evidence>
<evidence type="ECO:0000313" key="14">
    <source>
        <dbReference type="EMBL" id="MFF4771311.1"/>
    </source>
</evidence>
<dbReference type="PANTHER" id="PTHR43297:SF2">
    <property type="entry name" value="DIPEPTIDE TRANSPORT ATP-BINDING PROTEIN DPPD"/>
    <property type="match status" value="1"/>
</dbReference>
<dbReference type="CDD" id="cd03257">
    <property type="entry name" value="ABC_NikE_OppD_transporters"/>
    <property type="match status" value="1"/>
</dbReference>
<evidence type="ECO:0000259" key="13">
    <source>
        <dbReference type="PROSITE" id="PS50928"/>
    </source>
</evidence>
<feature type="transmembrane region" description="Helical" evidence="11">
    <location>
        <begin position="104"/>
        <end position="124"/>
    </location>
</feature>
<feature type="transmembrane region" description="Helical" evidence="11">
    <location>
        <begin position="190"/>
        <end position="215"/>
    </location>
</feature>
<dbReference type="InterPro" id="IPR003593">
    <property type="entry name" value="AAA+_ATPase"/>
</dbReference>
<dbReference type="Pfam" id="PF00005">
    <property type="entry name" value="ABC_tran"/>
    <property type="match status" value="1"/>
</dbReference>
<dbReference type="SUPFAM" id="SSF161098">
    <property type="entry name" value="MetI-like"/>
    <property type="match status" value="1"/>
</dbReference>
<keyword evidence="15" id="KW-1185">Reference proteome</keyword>
<reference evidence="14 15" key="1">
    <citation type="submission" date="2024-10" db="EMBL/GenBank/DDBJ databases">
        <title>The Natural Products Discovery Center: Release of the First 8490 Sequenced Strains for Exploring Actinobacteria Biosynthetic Diversity.</title>
        <authorList>
            <person name="Kalkreuter E."/>
            <person name="Kautsar S.A."/>
            <person name="Yang D."/>
            <person name="Bader C.D."/>
            <person name="Teijaro C.N."/>
            <person name="Fluegel L."/>
            <person name="Davis C.M."/>
            <person name="Simpson J.R."/>
            <person name="Lauterbach L."/>
            <person name="Steele A.D."/>
            <person name="Gui C."/>
            <person name="Meng S."/>
            <person name="Li G."/>
            <person name="Viehrig K."/>
            <person name="Ye F."/>
            <person name="Su P."/>
            <person name="Kiefer A.F."/>
            <person name="Nichols A."/>
            <person name="Cepeda A.J."/>
            <person name="Yan W."/>
            <person name="Fan B."/>
            <person name="Jiang Y."/>
            <person name="Adhikari A."/>
            <person name="Zheng C.-J."/>
            <person name="Schuster L."/>
            <person name="Cowan T.M."/>
            <person name="Smanski M.J."/>
            <person name="Chevrette M.G."/>
            <person name="De Carvalho L.P.S."/>
            <person name="Shen B."/>
        </authorList>
    </citation>
    <scope>NUCLEOTIDE SEQUENCE [LARGE SCALE GENOMIC DNA]</scope>
    <source>
        <strain evidence="14 15">NPDC001281</strain>
    </source>
</reference>
<organism evidence="14 15">
    <name type="scientific">Microtetraspora fusca</name>
    <dbReference type="NCBI Taxonomy" id="1997"/>
    <lineage>
        <taxon>Bacteria</taxon>
        <taxon>Bacillati</taxon>
        <taxon>Actinomycetota</taxon>
        <taxon>Actinomycetes</taxon>
        <taxon>Streptosporangiales</taxon>
        <taxon>Streptosporangiaceae</taxon>
        <taxon>Microtetraspora</taxon>
    </lineage>
</organism>
<keyword evidence="4 11" id="KW-0813">Transport</keyword>
<keyword evidence="10 11" id="KW-0472">Membrane</keyword>
<dbReference type="PROSITE" id="PS50893">
    <property type="entry name" value="ABC_TRANSPORTER_2"/>
    <property type="match status" value="1"/>
</dbReference>
<evidence type="ECO:0000256" key="10">
    <source>
        <dbReference type="ARBA" id="ARBA00023136"/>
    </source>
</evidence>
<dbReference type="PANTHER" id="PTHR43297">
    <property type="entry name" value="OLIGOPEPTIDE TRANSPORT ATP-BINDING PROTEIN APPD"/>
    <property type="match status" value="1"/>
</dbReference>
<feature type="transmembrane region" description="Helical" evidence="11">
    <location>
        <begin position="240"/>
        <end position="258"/>
    </location>
</feature>
<evidence type="ECO:0000256" key="8">
    <source>
        <dbReference type="ARBA" id="ARBA00022840"/>
    </source>
</evidence>
<feature type="domain" description="ABC transporter" evidence="12">
    <location>
        <begin position="290"/>
        <end position="534"/>
    </location>
</feature>
<dbReference type="EMBL" id="JBIAXI010000001">
    <property type="protein sequence ID" value="MFF4771311.1"/>
    <property type="molecule type" value="Genomic_DNA"/>
</dbReference>
<protein>
    <submittedName>
        <fullName evidence="14">Dipeptide/oligopeptide/nickel ABC transporter permease/ATP-binding protein</fullName>
    </submittedName>
</protein>
<dbReference type="InterPro" id="IPR013563">
    <property type="entry name" value="Oligopep_ABC_C"/>
</dbReference>
<comment type="caution">
    <text evidence="14">The sequence shown here is derived from an EMBL/GenBank/DDBJ whole genome shotgun (WGS) entry which is preliminary data.</text>
</comment>
<comment type="similarity">
    <text evidence="3">Belongs to the ABC transporter superfamily.</text>
</comment>
<evidence type="ECO:0000256" key="6">
    <source>
        <dbReference type="ARBA" id="ARBA00022692"/>
    </source>
</evidence>
<name>A0ABW6UW99_MICFU</name>
<evidence type="ECO:0000256" key="9">
    <source>
        <dbReference type="ARBA" id="ARBA00022989"/>
    </source>
</evidence>
<dbReference type="RefSeq" id="WP_387339966.1">
    <property type="nucleotide sequence ID" value="NZ_JBIAXI010000001.1"/>
</dbReference>
<dbReference type="Pfam" id="PF08352">
    <property type="entry name" value="oligo_HPY"/>
    <property type="match status" value="1"/>
</dbReference>
<dbReference type="InterPro" id="IPR000515">
    <property type="entry name" value="MetI-like"/>
</dbReference>